<proteinExistence type="predicted"/>
<feature type="transmembrane region" description="Helical" evidence="2">
    <location>
        <begin position="90"/>
        <end position="111"/>
    </location>
</feature>
<dbReference type="Proteomes" id="UP001158067">
    <property type="component" value="Unassembled WGS sequence"/>
</dbReference>
<evidence type="ECO:0000256" key="2">
    <source>
        <dbReference type="SAM" id="Phobius"/>
    </source>
</evidence>
<feature type="transmembrane region" description="Helical" evidence="2">
    <location>
        <begin position="60"/>
        <end position="78"/>
    </location>
</feature>
<organism evidence="3 4">
    <name type="scientific">Neorhodopirellula lusitana</name>
    <dbReference type="NCBI Taxonomy" id="445327"/>
    <lineage>
        <taxon>Bacteria</taxon>
        <taxon>Pseudomonadati</taxon>
        <taxon>Planctomycetota</taxon>
        <taxon>Planctomycetia</taxon>
        <taxon>Pirellulales</taxon>
        <taxon>Pirellulaceae</taxon>
        <taxon>Neorhodopirellula</taxon>
    </lineage>
</organism>
<comment type="caution">
    <text evidence="3">The sequence shown here is derived from an EMBL/GenBank/DDBJ whole genome shotgun (WGS) entry which is preliminary data.</text>
</comment>
<sequence>MTEPSPSNDSADASPMSASQESSMASQPLESLVIAPGNVRPGYLLQADSYNEATGDLGKMATLSVLFFVTTAFGLPVLWRNPRFATWERWLWSIIVVVYTILVVCGMNWWVRQTIEQAQGF</sequence>
<feature type="region of interest" description="Disordered" evidence="1">
    <location>
        <begin position="1"/>
        <end position="27"/>
    </location>
</feature>
<name>A0ABY1QHH5_9BACT</name>
<keyword evidence="2" id="KW-0472">Membrane</keyword>
<gene>
    <name evidence="3" type="ORF">SAMN06265222_11489</name>
</gene>
<evidence type="ECO:0000313" key="4">
    <source>
        <dbReference type="Proteomes" id="UP001158067"/>
    </source>
</evidence>
<evidence type="ECO:0000313" key="3">
    <source>
        <dbReference type="EMBL" id="SMP71645.1"/>
    </source>
</evidence>
<keyword evidence="2" id="KW-0812">Transmembrane</keyword>
<dbReference type="RefSeq" id="WP_283434481.1">
    <property type="nucleotide sequence ID" value="NZ_FXUG01000014.1"/>
</dbReference>
<protein>
    <submittedName>
        <fullName evidence="3">Uncharacterized protein</fullName>
    </submittedName>
</protein>
<keyword evidence="2" id="KW-1133">Transmembrane helix</keyword>
<dbReference type="EMBL" id="FXUG01000014">
    <property type="protein sequence ID" value="SMP71645.1"/>
    <property type="molecule type" value="Genomic_DNA"/>
</dbReference>
<keyword evidence="4" id="KW-1185">Reference proteome</keyword>
<reference evidence="3 4" key="1">
    <citation type="submission" date="2017-05" db="EMBL/GenBank/DDBJ databases">
        <authorList>
            <person name="Varghese N."/>
            <person name="Submissions S."/>
        </authorList>
    </citation>
    <scope>NUCLEOTIDE SEQUENCE [LARGE SCALE GENOMIC DNA]</scope>
    <source>
        <strain evidence="3 4">DSM 25457</strain>
    </source>
</reference>
<accession>A0ABY1QHH5</accession>
<evidence type="ECO:0000256" key="1">
    <source>
        <dbReference type="SAM" id="MobiDB-lite"/>
    </source>
</evidence>